<keyword evidence="2" id="KW-1185">Reference proteome</keyword>
<protein>
    <submittedName>
        <fullName evidence="1">10376_t:CDS:1</fullName>
    </submittedName>
</protein>
<proteinExistence type="predicted"/>
<organism evidence="1 2">
    <name type="scientific">Dentiscutata heterogama</name>
    <dbReference type="NCBI Taxonomy" id="1316150"/>
    <lineage>
        <taxon>Eukaryota</taxon>
        <taxon>Fungi</taxon>
        <taxon>Fungi incertae sedis</taxon>
        <taxon>Mucoromycota</taxon>
        <taxon>Glomeromycotina</taxon>
        <taxon>Glomeromycetes</taxon>
        <taxon>Diversisporales</taxon>
        <taxon>Gigasporaceae</taxon>
        <taxon>Dentiscutata</taxon>
    </lineage>
</organism>
<comment type="caution">
    <text evidence="1">The sequence shown here is derived from an EMBL/GenBank/DDBJ whole genome shotgun (WGS) entry which is preliminary data.</text>
</comment>
<dbReference type="EMBL" id="CAJVPU010027708">
    <property type="protein sequence ID" value="CAG8704599.1"/>
    <property type="molecule type" value="Genomic_DNA"/>
</dbReference>
<evidence type="ECO:0000313" key="2">
    <source>
        <dbReference type="Proteomes" id="UP000789702"/>
    </source>
</evidence>
<name>A0ACA9PG77_9GLOM</name>
<evidence type="ECO:0000313" key="1">
    <source>
        <dbReference type="EMBL" id="CAG8704599.1"/>
    </source>
</evidence>
<sequence>RRNKLFRAFQDNAYYVGMFSNQSSLVERDVYTCEPGYSQYPGTTLCCFTQCSKICDNIGCCSS</sequence>
<gene>
    <name evidence="1" type="ORF">DHETER_LOCUS11931</name>
</gene>
<reference evidence="1" key="1">
    <citation type="submission" date="2021-06" db="EMBL/GenBank/DDBJ databases">
        <authorList>
            <person name="Kallberg Y."/>
            <person name="Tangrot J."/>
            <person name="Rosling A."/>
        </authorList>
    </citation>
    <scope>NUCLEOTIDE SEQUENCE</scope>
    <source>
        <strain evidence="1">IL203A</strain>
    </source>
</reference>
<feature type="non-terminal residue" evidence="1">
    <location>
        <position position="63"/>
    </location>
</feature>
<dbReference type="Proteomes" id="UP000789702">
    <property type="component" value="Unassembled WGS sequence"/>
</dbReference>
<feature type="non-terminal residue" evidence="1">
    <location>
        <position position="1"/>
    </location>
</feature>
<accession>A0ACA9PG77</accession>